<protein>
    <submittedName>
        <fullName evidence="1">Uncharacterized protein</fullName>
    </submittedName>
</protein>
<sequence length="32" mass="3459">MAIFSLLLRNASPEAESPQSIESLASLVLQEN</sequence>
<dbReference type="Proteomes" id="UP000294498">
    <property type="component" value="Unassembled WGS sequence"/>
</dbReference>
<dbReference type="EMBL" id="SODV01000001">
    <property type="protein sequence ID" value="TDX01931.1"/>
    <property type="molecule type" value="Genomic_DNA"/>
</dbReference>
<gene>
    <name evidence="1" type="ORF">EDB95_2977</name>
</gene>
<name>A0A4R8DXI4_9BACT</name>
<keyword evidence="2" id="KW-1185">Reference proteome</keyword>
<evidence type="ECO:0000313" key="2">
    <source>
        <dbReference type="Proteomes" id="UP000294498"/>
    </source>
</evidence>
<comment type="caution">
    <text evidence="1">The sequence shown here is derived from an EMBL/GenBank/DDBJ whole genome shotgun (WGS) entry which is preliminary data.</text>
</comment>
<reference evidence="1 2" key="1">
    <citation type="submission" date="2019-03" db="EMBL/GenBank/DDBJ databases">
        <title>Genomic Encyclopedia of Type Strains, Phase IV (KMG-IV): sequencing the most valuable type-strain genomes for metagenomic binning, comparative biology and taxonomic classification.</title>
        <authorList>
            <person name="Goeker M."/>
        </authorList>
    </citation>
    <scope>NUCLEOTIDE SEQUENCE [LARGE SCALE GENOMIC DNA]</scope>
    <source>
        <strain evidence="1 2">DSM 100059</strain>
    </source>
</reference>
<proteinExistence type="predicted"/>
<evidence type="ECO:0000313" key="1">
    <source>
        <dbReference type="EMBL" id="TDX01931.1"/>
    </source>
</evidence>
<organism evidence="1 2">
    <name type="scientific">Dinghuibacter silviterrae</name>
    <dbReference type="NCBI Taxonomy" id="1539049"/>
    <lineage>
        <taxon>Bacteria</taxon>
        <taxon>Pseudomonadati</taxon>
        <taxon>Bacteroidota</taxon>
        <taxon>Chitinophagia</taxon>
        <taxon>Chitinophagales</taxon>
        <taxon>Chitinophagaceae</taxon>
        <taxon>Dinghuibacter</taxon>
    </lineage>
</organism>
<dbReference type="AlphaFoldDB" id="A0A4R8DXI4"/>
<accession>A0A4R8DXI4</accession>